<evidence type="ECO:0000313" key="3">
    <source>
        <dbReference type="Proteomes" id="UP000504714"/>
    </source>
</evidence>
<name>A0A6L2ZSK5_9ENTR</name>
<dbReference type="Proteomes" id="UP000504714">
    <property type="component" value="Unassembled WGS sequence"/>
</dbReference>
<protein>
    <submittedName>
        <fullName evidence="2">Hypothetical phage protein</fullName>
    </submittedName>
</protein>
<proteinExistence type="predicted"/>
<dbReference type="SUPFAM" id="SSF58113">
    <property type="entry name" value="Apolipoprotein A-I"/>
    <property type="match status" value="1"/>
</dbReference>
<gene>
    <name evidence="2" type="ORF">RINTU1_35770</name>
</gene>
<comment type="caution">
    <text evidence="2">The sequence shown here is derived from an EMBL/GenBank/DDBJ whole genome shotgun (WGS) entry which is preliminary data.</text>
</comment>
<evidence type="ECO:0000256" key="1">
    <source>
        <dbReference type="SAM" id="Phobius"/>
    </source>
</evidence>
<keyword evidence="1" id="KW-0812">Transmembrane</keyword>
<evidence type="ECO:0000313" key="2">
    <source>
        <dbReference type="EMBL" id="GFN47478.1"/>
    </source>
</evidence>
<reference evidence="2 3" key="1">
    <citation type="submission" date="2020-06" db="EMBL/GenBank/DDBJ databases">
        <title>The genome sequence of Candidatus Regiella insecticola strain Tut.</title>
        <authorList>
            <person name="Nikoh N."/>
            <person name="Tsuchida T."/>
            <person name="Koga R."/>
            <person name="Oshima K."/>
            <person name="Hattori M."/>
            <person name="Fukatsu T."/>
        </authorList>
    </citation>
    <scope>NUCLEOTIDE SEQUENCE [LARGE SCALE GENOMIC DNA]</scope>
    <source>
        <strain evidence="2 3">Tut</strain>
    </source>
</reference>
<sequence length="207" mass="23453">MAQVAFDTQEFVETLENAGFRTEQAKALSLAVRKSHEVADVATKRDLEDLRKDLTIHITDSHRNLSAEIVGIRKDMEARFEKTDAQIACVRKDMETRFEKVDDNFEKTDAKIVSVHKELSAEIADVRKDMTARFEKTDAQIADVRKDMAVRFEKTDAKIADVRKDFMTEMSLMRKDIEKSGMQTTIKLGGMLVVAVGVILAVLKIPF</sequence>
<organism evidence="2 3">
    <name type="scientific">Candidatus Regiella insecticola</name>
    <dbReference type="NCBI Taxonomy" id="138073"/>
    <lineage>
        <taxon>Bacteria</taxon>
        <taxon>Pseudomonadati</taxon>
        <taxon>Pseudomonadota</taxon>
        <taxon>Gammaproteobacteria</taxon>
        <taxon>Enterobacterales</taxon>
        <taxon>Enterobacteriaceae</taxon>
        <taxon>aphid secondary symbionts</taxon>
        <taxon>Candidatus Regiella</taxon>
    </lineage>
</organism>
<dbReference type="AlphaFoldDB" id="A0A6L2ZSK5"/>
<accession>A0A6L2ZSK5</accession>
<dbReference type="EMBL" id="BLXO01000014">
    <property type="protein sequence ID" value="GFN47478.1"/>
    <property type="molecule type" value="Genomic_DNA"/>
</dbReference>
<keyword evidence="1" id="KW-0472">Membrane</keyword>
<keyword evidence="1" id="KW-1133">Transmembrane helix</keyword>
<dbReference type="RefSeq" id="WP_176488908.1">
    <property type="nucleotide sequence ID" value="NZ_BLXO01000014.1"/>
</dbReference>
<feature type="transmembrane region" description="Helical" evidence="1">
    <location>
        <begin position="184"/>
        <end position="203"/>
    </location>
</feature>